<organism evidence="1 2">
    <name type="scientific">Tanacetum coccineum</name>
    <dbReference type="NCBI Taxonomy" id="301880"/>
    <lineage>
        <taxon>Eukaryota</taxon>
        <taxon>Viridiplantae</taxon>
        <taxon>Streptophyta</taxon>
        <taxon>Embryophyta</taxon>
        <taxon>Tracheophyta</taxon>
        <taxon>Spermatophyta</taxon>
        <taxon>Magnoliopsida</taxon>
        <taxon>eudicotyledons</taxon>
        <taxon>Gunneridae</taxon>
        <taxon>Pentapetalae</taxon>
        <taxon>asterids</taxon>
        <taxon>campanulids</taxon>
        <taxon>Asterales</taxon>
        <taxon>Asteraceae</taxon>
        <taxon>Asteroideae</taxon>
        <taxon>Anthemideae</taxon>
        <taxon>Anthemidinae</taxon>
        <taxon>Tanacetum</taxon>
    </lineage>
</organism>
<dbReference type="EMBL" id="BQNB010008868">
    <property type="protein sequence ID" value="GJS55434.1"/>
    <property type="molecule type" value="Genomic_DNA"/>
</dbReference>
<dbReference type="Proteomes" id="UP001151760">
    <property type="component" value="Unassembled WGS sequence"/>
</dbReference>
<protein>
    <submittedName>
        <fullName evidence="1">Uncharacterized protein</fullName>
    </submittedName>
</protein>
<reference evidence="1" key="2">
    <citation type="submission" date="2022-01" db="EMBL/GenBank/DDBJ databases">
        <authorList>
            <person name="Yamashiro T."/>
            <person name="Shiraishi A."/>
            <person name="Satake H."/>
            <person name="Nakayama K."/>
        </authorList>
    </citation>
    <scope>NUCLEOTIDE SEQUENCE</scope>
</reference>
<accession>A0ABQ4WRA7</accession>
<gene>
    <name evidence="1" type="ORF">Tco_0628796</name>
</gene>
<evidence type="ECO:0000313" key="1">
    <source>
        <dbReference type="EMBL" id="GJS55434.1"/>
    </source>
</evidence>
<name>A0ABQ4WRA7_9ASTR</name>
<proteinExistence type="predicted"/>
<sequence>MIFTSGRLPDTHPPMLDFGLIKDHLSLEPKGCTRNYPEVGGPFLGIKASSHFCVDFLSARRQKRFDADVRAPIYASRIPKDIYKLIPIKTLEAIAIWDNVKMLLADGRVVIQNVQGATVQNQRYCAWANWLQRNGLHRLELGMPMQVMGNVISVIIIVDNQQSKNLALNEDNLLPGSMNVMLLTQMFDDERLLSSIFMSQLVLSRVRQIHYALVSILCINLIEGTFSRNAIDIVFLIRTNICASSALNSVCVSLVNDAIVPHDPIAIELKIYKEQVVIYEQHAKFELTEREQRMDDQMRMLIQNRNNTEENLKRELILSSTT</sequence>
<evidence type="ECO:0000313" key="2">
    <source>
        <dbReference type="Proteomes" id="UP001151760"/>
    </source>
</evidence>
<reference evidence="1" key="1">
    <citation type="journal article" date="2022" name="Int. J. Mol. Sci.">
        <title>Draft Genome of Tanacetum Coccineum: Genomic Comparison of Closely Related Tanacetum-Family Plants.</title>
        <authorList>
            <person name="Yamashiro T."/>
            <person name="Shiraishi A."/>
            <person name="Nakayama K."/>
            <person name="Satake H."/>
        </authorList>
    </citation>
    <scope>NUCLEOTIDE SEQUENCE</scope>
</reference>
<comment type="caution">
    <text evidence="1">The sequence shown here is derived from an EMBL/GenBank/DDBJ whole genome shotgun (WGS) entry which is preliminary data.</text>
</comment>
<keyword evidence="2" id="KW-1185">Reference proteome</keyword>